<comment type="caution">
    <text evidence="1">The sequence shown here is derived from an EMBL/GenBank/DDBJ whole genome shotgun (WGS) entry which is preliminary data.</text>
</comment>
<reference evidence="1 2" key="1">
    <citation type="journal article" date="2022" name="Genome Biol. Evol.">
        <title>The Spruce Budworm Genome: Reconstructing the Evolutionary History of Antifreeze Proteins.</title>
        <authorList>
            <person name="Beliveau C."/>
            <person name="Gagne P."/>
            <person name="Picq S."/>
            <person name="Vernygora O."/>
            <person name="Keeling C.I."/>
            <person name="Pinkney K."/>
            <person name="Doucet D."/>
            <person name="Wen F."/>
            <person name="Johnston J.S."/>
            <person name="Maaroufi H."/>
            <person name="Boyle B."/>
            <person name="Laroche J."/>
            <person name="Dewar K."/>
            <person name="Juretic N."/>
            <person name="Blackburn G."/>
            <person name="Nisole A."/>
            <person name="Brunet B."/>
            <person name="Brandao M."/>
            <person name="Lumley L."/>
            <person name="Duan J."/>
            <person name="Quan G."/>
            <person name="Lucarotti C.J."/>
            <person name="Roe A.D."/>
            <person name="Sperling F.A.H."/>
            <person name="Levesque R.C."/>
            <person name="Cusson M."/>
        </authorList>
    </citation>
    <scope>NUCLEOTIDE SEQUENCE [LARGE SCALE GENOMIC DNA]</scope>
    <source>
        <strain evidence="1">Glfc:IPQL:Cfum</strain>
    </source>
</reference>
<accession>A0ACC0JPT7</accession>
<protein>
    <submittedName>
        <fullName evidence="1">Uncharacterized protein</fullName>
    </submittedName>
</protein>
<evidence type="ECO:0000313" key="1">
    <source>
        <dbReference type="EMBL" id="KAI8426133.1"/>
    </source>
</evidence>
<evidence type="ECO:0000313" key="2">
    <source>
        <dbReference type="Proteomes" id="UP001064048"/>
    </source>
</evidence>
<name>A0ACC0JPT7_CHOFU</name>
<sequence length="243" mass="27113">MQVQGKFKRPRYTRLELCTPSTSMKSHEDELSELKATISQKNKIEATKGYEQKSKAAYPLEQPQAEHRKPSHILSVFWPCSKEPQSEPCLWQRLHLRGLGAKQPLGPRLPLEGGSCTRTPDRMNERSLRFVALSRDGHGRSIAGYGSQQRARSPGIRRRRLPPLRTGSVPDGKIHRRRPRTFGTRGYAGLTAGTGQENQRAEISMNDIIRRSGLRVASVVGAGRDATGVSTRQAALRSPVRSK</sequence>
<dbReference type="EMBL" id="CM046108">
    <property type="protein sequence ID" value="KAI8426133.1"/>
    <property type="molecule type" value="Genomic_DNA"/>
</dbReference>
<dbReference type="Proteomes" id="UP001064048">
    <property type="component" value="Chromosome 8"/>
</dbReference>
<keyword evidence="2" id="KW-1185">Reference proteome</keyword>
<organism evidence="1 2">
    <name type="scientific">Choristoneura fumiferana</name>
    <name type="common">Spruce budworm moth</name>
    <name type="synonym">Archips fumiferana</name>
    <dbReference type="NCBI Taxonomy" id="7141"/>
    <lineage>
        <taxon>Eukaryota</taxon>
        <taxon>Metazoa</taxon>
        <taxon>Ecdysozoa</taxon>
        <taxon>Arthropoda</taxon>
        <taxon>Hexapoda</taxon>
        <taxon>Insecta</taxon>
        <taxon>Pterygota</taxon>
        <taxon>Neoptera</taxon>
        <taxon>Endopterygota</taxon>
        <taxon>Lepidoptera</taxon>
        <taxon>Glossata</taxon>
        <taxon>Ditrysia</taxon>
        <taxon>Tortricoidea</taxon>
        <taxon>Tortricidae</taxon>
        <taxon>Tortricinae</taxon>
        <taxon>Choristoneura</taxon>
    </lineage>
</organism>
<gene>
    <name evidence="1" type="ORF">MSG28_005085</name>
</gene>
<proteinExistence type="predicted"/>